<dbReference type="Pfam" id="PF01978">
    <property type="entry name" value="TrmB"/>
    <property type="match status" value="1"/>
</dbReference>
<dbReference type="InterPro" id="IPR002831">
    <property type="entry name" value="Tscrpt_reg_TrmB_N"/>
</dbReference>
<feature type="domain" description="Transcription regulator TrmB N-terminal" evidence="1">
    <location>
        <begin position="18"/>
        <end position="85"/>
    </location>
</feature>
<dbReference type="Gene3D" id="1.10.10.10">
    <property type="entry name" value="Winged helix-like DNA-binding domain superfamily/Winged helix DNA-binding domain"/>
    <property type="match status" value="1"/>
</dbReference>
<dbReference type="SUPFAM" id="SSF46785">
    <property type="entry name" value="Winged helix' DNA-binding domain"/>
    <property type="match status" value="1"/>
</dbReference>
<dbReference type="AlphaFoldDB" id="A0A3B0TE80"/>
<evidence type="ECO:0000313" key="2">
    <source>
        <dbReference type="EMBL" id="VAW16825.1"/>
    </source>
</evidence>
<accession>A0A3B0TE80</accession>
<proteinExistence type="predicted"/>
<dbReference type="InterPro" id="IPR051797">
    <property type="entry name" value="TrmB-like"/>
</dbReference>
<organism evidence="2">
    <name type="scientific">hydrothermal vent metagenome</name>
    <dbReference type="NCBI Taxonomy" id="652676"/>
    <lineage>
        <taxon>unclassified sequences</taxon>
        <taxon>metagenomes</taxon>
        <taxon>ecological metagenomes</taxon>
    </lineage>
</organism>
<name>A0A3B0TE80_9ZZZZ</name>
<dbReference type="EMBL" id="UOEN01000343">
    <property type="protein sequence ID" value="VAW16825.1"/>
    <property type="molecule type" value="Genomic_DNA"/>
</dbReference>
<sequence>MFSSILPFMNTDEITKALKDFGFNDVEAGIYVTLLKNGKSTVSDIAKNSGLKRPTIYQYIDDLAARSLIRKTFKGKRLLYYPEDPKKLLNLADNIKKKAEKVFPELQGLFIKSSTRPVVRFYEGKEAIRSIYREATSTSKVVWSVFSAERYFKTFTEKDGNEFLDNIHKNGGELRDMVLRTPSGIEYVKQDWGGKVAKSKLLPTDFAFSVDMMVVGDKLILISFENMIAVVIENQEIADQQMQFLRFVWKRI</sequence>
<reference evidence="2" key="1">
    <citation type="submission" date="2018-06" db="EMBL/GenBank/DDBJ databases">
        <authorList>
            <person name="Zhirakovskaya E."/>
        </authorList>
    </citation>
    <scope>NUCLEOTIDE SEQUENCE</scope>
</reference>
<dbReference type="CDD" id="cd00090">
    <property type="entry name" value="HTH_ARSR"/>
    <property type="match status" value="1"/>
</dbReference>
<dbReference type="InterPro" id="IPR036390">
    <property type="entry name" value="WH_DNA-bd_sf"/>
</dbReference>
<dbReference type="PANTHER" id="PTHR34293">
    <property type="entry name" value="HTH-TYPE TRANSCRIPTIONAL REGULATOR TRMBL2"/>
    <property type="match status" value="1"/>
</dbReference>
<evidence type="ECO:0000259" key="1">
    <source>
        <dbReference type="Pfam" id="PF01978"/>
    </source>
</evidence>
<gene>
    <name evidence="2" type="ORF">MNBD_BACTEROID05-74</name>
</gene>
<protein>
    <recommendedName>
        <fullName evidence="1">Transcription regulator TrmB N-terminal domain-containing protein</fullName>
    </recommendedName>
</protein>
<dbReference type="PANTHER" id="PTHR34293:SF1">
    <property type="entry name" value="HTH-TYPE TRANSCRIPTIONAL REGULATOR TRMBL2"/>
    <property type="match status" value="1"/>
</dbReference>
<dbReference type="InterPro" id="IPR011991">
    <property type="entry name" value="ArsR-like_HTH"/>
</dbReference>
<dbReference type="InterPro" id="IPR036388">
    <property type="entry name" value="WH-like_DNA-bd_sf"/>
</dbReference>